<dbReference type="EMBL" id="SMGR01000006">
    <property type="protein sequence ID" value="TCK99004.1"/>
    <property type="molecule type" value="Genomic_DNA"/>
</dbReference>
<organism evidence="2 3">
    <name type="scientific">Shimia isoporae</name>
    <dbReference type="NCBI Taxonomy" id="647720"/>
    <lineage>
        <taxon>Bacteria</taxon>
        <taxon>Pseudomonadati</taxon>
        <taxon>Pseudomonadota</taxon>
        <taxon>Alphaproteobacteria</taxon>
        <taxon>Rhodobacterales</taxon>
        <taxon>Roseobacteraceae</taxon>
    </lineage>
</organism>
<reference evidence="2 3" key="1">
    <citation type="submission" date="2019-03" db="EMBL/GenBank/DDBJ databases">
        <title>Genomic Encyclopedia of Archaeal and Bacterial Type Strains, Phase II (KMG-II): from individual species to whole genera.</title>
        <authorList>
            <person name="Goeker M."/>
        </authorList>
    </citation>
    <scope>NUCLEOTIDE SEQUENCE [LARGE SCALE GENOMIC DNA]</scope>
    <source>
        <strain evidence="2 3">DSM 26433</strain>
    </source>
</reference>
<gene>
    <name evidence="2" type="ORF">BXY66_4069</name>
</gene>
<evidence type="ECO:0000313" key="2">
    <source>
        <dbReference type="EMBL" id="TCK99004.1"/>
    </source>
</evidence>
<keyword evidence="3" id="KW-1185">Reference proteome</keyword>
<dbReference type="Proteomes" id="UP000295673">
    <property type="component" value="Unassembled WGS sequence"/>
</dbReference>
<dbReference type="SMART" id="SM00974">
    <property type="entry name" value="T5orf172"/>
    <property type="match status" value="1"/>
</dbReference>
<dbReference type="Pfam" id="PF13455">
    <property type="entry name" value="MUG113"/>
    <property type="match status" value="1"/>
</dbReference>
<dbReference type="RefSeq" id="WP_132862172.1">
    <property type="nucleotide sequence ID" value="NZ_SMGR01000006.1"/>
</dbReference>
<comment type="caution">
    <text evidence="2">The sequence shown here is derived from an EMBL/GenBank/DDBJ whole genome shotgun (WGS) entry which is preliminary data.</text>
</comment>
<dbReference type="InterPro" id="IPR018306">
    <property type="entry name" value="Phage_T5_Orf172_DNA-bd"/>
</dbReference>
<dbReference type="OrthoDB" id="8410927at2"/>
<name>A0A4R1N4L4_9RHOB</name>
<feature type="domain" description="Bacteriophage T5 Orf172 DNA-binding" evidence="1">
    <location>
        <begin position="76"/>
        <end position="154"/>
    </location>
</feature>
<evidence type="ECO:0000313" key="3">
    <source>
        <dbReference type="Proteomes" id="UP000295673"/>
    </source>
</evidence>
<sequence>MAGFDPNTDIRKDGKNYWLKVTPGRLETFLTYYIEGGDMAGKNVGTAERFLASLEYIAGRQLTNSKLLTTCDVYVIQGPGAVKIGIAADCEDRLRRLQTAFHDQLVLKKKWTFKDRKTAHSIEQNAHAEFKPQRQNGEWFLISAEEAIEAIERLKEEVAS</sequence>
<evidence type="ECO:0000259" key="1">
    <source>
        <dbReference type="SMART" id="SM00974"/>
    </source>
</evidence>
<protein>
    <submittedName>
        <fullName evidence="2">T5orf172 domain-containing protein</fullName>
    </submittedName>
</protein>
<dbReference type="AlphaFoldDB" id="A0A4R1N4L4"/>
<accession>A0A4R1N4L4</accession>
<proteinExistence type="predicted"/>